<dbReference type="InterPro" id="IPR036249">
    <property type="entry name" value="Thioredoxin-like_sf"/>
</dbReference>
<dbReference type="EMBL" id="CAFBMZ010000011">
    <property type="protein sequence ID" value="CAB4918607.1"/>
    <property type="molecule type" value="Genomic_DNA"/>
</dbReference>
<protein>
    <submittedName>
        <fullName evidence="2">Unannotated protein</fullName>
    </submittedName>
</protein>
<dbReference type="Pfam" id="PF00085">
    <property type="entry name" value="Thioredoxin"/>
    <property type="match status" value="1"/>
</dbReference>
<evidence type="ECO:0000259" key="1">
    <source>
        <dbReference type="PROSITE" id="PS51352"/>
    </source>
</evidence>
<organism evidence="2">
    <name type="scientific">freshwater metagenome</name>
    <dbReference type="NCBI Taxonomy" id="449393"/>
    <lineage>
        <taxon>unclassified sequences</taxon>
        <taxon>metagenomes</taxon>
        <taxon>ecological metagenomes</taxon>
    </lineage>
</organism>
<dbReference type="GO" id="GO:0045454">
    <property type="term" value="P:cell redox homeostasis"/>
    <property type="evidence" value="ECO:0007669"/>
    <property type="project" value="TreeGrafter"/>
</dbReference>
<gene>
    <name evidence="2" type="ORF">UFOPK3684_00256</name>
</gene>
<sequence length="121" mass="13221">MYGLWYQRSRGRIKAKPGRGLITESMIGAPLGSRATLVQFSSAFCTPCRATRTLLANIVAEMHDVEHVEVDAESELELVRQLNILSTPTTLILDSSGNEIARAAGAPKREQVINALTAIRE</sequence>
<feature type="domain" description="Thioredoxin" evidence="1">
    <location>
        <begin position="15"/>
        <end position="121"/>
    </location>
</feature>
<dbReference type="Gene3D" id="3.40.30.10">
    <property type="entry name" value="Glutaredoxin"/>
    <property type="match status" value="1"/>
</dbReference>
<name>A0A6J7HC80_9ZZZZ</name>
<dbReference type="PANTHER" id="PTHR43601:SF3">
    <property type="entry name" value="THIOREDOXIN, MITOCHONDRIAL"/>
    <property type="match status" value="1"/>
</dbReference>
<dbReference type="CDD" id="cd02947">
    <property type="entry name" value="TRX_family"/>
    <property type="match status" value="1"/>
</dbReference>
<accession>A0A6J7HC80</accession>
<proteinExistence type="predicted"/>
<dbReference type="SUPFAM" id="SSF52833">
    <property type="entry name" value="Thioredoxin-like"/>
    <property type="match status" value="1"/>
</dbReference>
<dbReference type="PROSITE" id="PS51352">
    <property type="entry name" value="THIOREDOXIN_2"/>
    <property type="match status" value="1"/>
</dbReference>
<dbReference type="InterPro" id="IPR013766">
    <property type="entry name" value="Thioredoxin_domain"/>
</dbReference>
<dbReference type="AlphaFoldDB" id="A0A6J7HC80"/>
<dbReference type="PANTHER" id="PTHR43601">
    <property type="entry name" value="THIOREDOXIN, MITOCHONDRIAL"/>
    <property type="match status" value="1"/>
</dbReference>
<evidence type="ECO:0000313" key="2">
    <source>
        <dbReference type="EMBL" id="CAB4918607.1"/>
    </source>
</evidence>
<reference evidence="2" key="1">
    <citation type="submission" date="2020-05" db="EMBL/GenBank/DDBJ databases">
        <authorList>
            <person name="Chiriac C."/>
            <person name="Salcher M."/>
            <person name="Ghai R."/>
            <person name="Kavagutti S V."/>
        </authorList>
    </citation>
    <scope>NUCLEOTIDE SEQUENCE</scope>
</reference>